<dbReference type="Pfam" id="PF24139">
    <property type="entry name" value="TPR_TNPO3_IPO13_4th"/>
    <property type="match status" value="1"/>
</dbReference>
<evidence type="ECO:0000313" key="3">
    <source>
        <dbReference type="WBParaSite" id="SBAD_0000834701-mRNA-1"/>
    </source>
</evidence>
<reference evidence="3" key="1">
    <citation type="submission" date="2016-06" db="UniProtKB">
        <authorList>
            <consortium name="WormBaseParasite"/>
        </authorList>
    </citation>
    <scope>IDENTIFICATION</scope>
</reference>
<protein>
    <submittedName>
        <fullName evidence="3">Transportin-3</fullName>
    </submittedName>
</protein>
<reference evidence="1 2" key="2">
    <citation type="submission" date="2018-11" db="EMBL/GenBank/DDBJ databases">
        <authorList>
            <consortium name="Pathogen Informatics"/>
        </authorList>
    </citation>
    <scope>NUCLEOTIDE SEQUENCE [LARGE SCALE GENOMIC DNA]</scope>
</reference>
<keyword evidence="2" id="KW-1185">Reference proteome</keyword>
<evidence type="ECO:0000313" key="2">
    <source>
        <dbReference type="Proteomes" id="UP000270296"/>
    </source>
</evidence>
<dbReference type="WBParaSite" id="SBAD_0000834701-mRNA-1">
    <property type="protein sequence ID" value="SBAD_0000834701-mRNA-1"/>
    <property type="gene ID" value="SBAD_0000834701"/>
</dbReference>
<dbReference type="OrthoDB" id="435593at2759"/>
<dbReference type="SUPFAM" id="SSF48371">
    <property type="entry name" value="ARM repeat"/>
    <property type="match status" value="1"/>
</dbReference>
<dbReference type="PANTHER" id="PTHR12363">
    <property type="entry name" value="TRANSPORTIN 3 AND IMPORTIN 13"/>
    <property type="match status" value="1"/>
</dbReference>
<dbReference type="AlphaFoldDB" id="A0A183IWQ1"/>
<dbReference type="GO" id="GO:0006606">
    <property type="term" value="P:protein import into nucleus"/>
    <property type="evidence" value="ECO:0007669"/>
    <property type="project" value="TreeGrafter"/>
</dbReference>
<evidence type="ECO:0000313" key="1">
    <source>
        <dbReference type="EMBL" id="VDP15143.1"/>
    </source>
</evidence>
<gene>
    <name evidence="1" type="ORF">SBAD_LOCUS8048</name>
</gene>
<dbReference type="PANTHER" id="PTHR12363:SF42">
    <property type="entry name" value="TRANSPORTIN-3"/>
    <property type="match status" value="1"/>
</dbReference>
<dbReference type="Gene3D" id="1.25.10.10">
    <property type="entry name" value="Leucine-rich Repeat Variant"/>
    <property type="match status" value="1"/>
</dbReference>
<name>A0A183IWQ1_9BILA</name>
<organism evidence="3">
    <name type="scientific">Soboliphyme baturini</name>
    <dbReference type="NCBI Taxonomy" id="241478"/>
    <lineage>
        <taxon>Eukaryota</taxon>
        <taxon>Metazoa</taxon>
        <taxon>Ecdysozoa</taxon>
        <taxon>Nematoda</taxon>
        <taxon>Enoplea</taxon>
        <taxon>Dorylaimia</taxon>
        <taxon>Dioctophymatida</taxon>
        <taxon>Dioctophymatoidea</taxon>
        <taxon>Soboliphymatidae</taxon>
        <taxon>Soboliphyme</taxon>
    </lineage>
</organism>
<dbReference type="Proteomes" id="UP000270296">
    <property type="component" value="Unassembled WGS sequence"/>
</dbReference>
<dbReference type="InterPro" id="IPR051345">
    <property type="entry name" value="Importin_beta-like_NTR"/>
</dbReference>
<sequence length="337" mass="38245">MPDMPREELSQKFYALSQRQSLPLINILNSNEGKAGQHLSPKEPIFWMDRLTVLFRYLSVTELGDAPHPCLKSVQEIWPVLLRACQQYEESLKVAEHCCRTIRFVIRCLGMQSLPFISPLVNKMFEVYQKHPHSCFLYLGSVLVDEYGEHESFVPGLVQMLEAFVDPAFKILQQTNGLQNCSDTVDDLFRLALRFVQKAPVAFFLSEKHRPLVACATTCITLDHRDACQSVSKFVVEVLAFVCEMKKKSSQIQSAKNAEQVVNDYGPSLVQNVIFGSVFQLSLPLHREMAEILMSVKLLSPECLSQWLGAALKALPRQGTLTASTEQLEQVHREIMR</sequence>
<dbReference type="GO" id="GO:0005737">
    <property type="term" value="C:cytoplasm"/>
    <property type="evidence" value="ECO:0007669"/>
    <property type="project" value="TreeGrafter"/>
</dbReference>
<dbReference type="EMBL" id="UZAM01011195">
    <property type="protein sequence ID" value="VDP15143.1"/>
    <property type="molecule type" value="Genomic_DNA"/>
</dbReference>
<proteinExistence type="predicted"/>
<dbReference type="InterPro" id="IPR011989">
    <property type="entry name" value="ARM-like"/>
</dbReference>
<dbReference type="InterPro" id="IPR058537">
    <property type="entry name" value="TPR_TNPO3_IPO13_4th"/>
</dbReference>
<accession>A0A183IWQ1</accession>
<dbReference type="InterPro" id="IPR016024">
    <property type="entry name" value="ARM-type_fold"/>
</dbReference>